<accession>A0A371YLC1</accession>
<gene>
    <name evidence="7" type="ORF">ACFODO_13710</name>
    <name evidence="8" type="ORF">C9E89_017450</name>
</gene>
<reference evidence="8 9" key="2">
    <citation type="submission" date="2018-08" db="EMBL/GenBank/DDBJ databases">
        <title>The draft genome of Acinetobacter sichuanensis strain WCHAc060041.</title>
        <authorList>
            <person name="Qin J."/>
            <person name="Feng Y."/>
            <person name="Zong Z."/>
        </authorList>
    </citation>
    <scope>NUCLEOTIDE SEQUENCE [LARGE SCALE GENOMIC DNA]</scope>
    <source>
        <strain evidence="8 9">WCHAc060041</strain>
    </source>
</reference>
<dbReference type="PROSITE" id="PS00149">
    <property type="entry name" value="SULFATASE_2"/>
    <property type="match status" value="1"/>
</dbReference>
<keyword evidence="4" id="KW-0106">Calcium</keyword>
<proteinExistence type="inferred from homology"/>
<dbReference type="Proteomes" id="UP000240957">
    <property type="component" value="Unassembled WGS sequence"/>
</dbReference>
<dbReference type="PANTHER" id="PTHR42693">
    <property type="entry name" value="ARYLSULFATASE FAMILY MEMBER"/>
    <property type="match status" value="1"/>
</dbReference>
<dbReference type="InterPro" id="IPR024607">
    <property type="entry name" value="Sulfatase_CS"/>
</dbReference>
<evidence type="ECO:0000259" key="6">
    <source>
        <dbReference type="Pfam" id="PF00884"/>
    </source>
</evidence>
<comment type="caution">
    <text evidence="8">The sequence shown here is derived from an EMBL/GenBank/DDBJ whole genome shotgun (WGS) entry which is preliminary data.</text>
</comment>
<dbReference type="Proteomes" id="UP001595455">
    <property type="component" value="Unassembled WGS sequence"/>
</dbReference>
<keyword evidence="10" id="KW-1185">Reference proteome</keyword>
<evidence type="ECO:0000256" key="1">
    <source>
        <dbReference type="ARBA" id="ARBA00008779"/>
    </source>
</evidence>
<dbReference type="OrthoDB" id="9803751at2"/>
<evidence type="ECO:0000313" key="9">
    <source>
        <dbReference type="Proteomes" id="UP000240957"/>
    </source>
</evidence>
<name>A0A371YLC1_9GAMM</name>
<keyword evidence="5" id="KW-0732">Signal</keyword>
<dbReference type="Gene3D" id="3.30.1120.10">
    <property type="match status" value="1"/>
</dbReference>
<dbReference type="GO" id="GO:0046872">
    <property type="term" value="F:metal ion binding"/>
    <property type="evidence" value="ECO:0007669"/>
    <property type="project" value="UniProtKB-KW"/>
</dbReference>
<dbReference type="EC" id="3.1.6.-" evidence="7"/>
<evidence type="ECO:0000256" key="2">
    <source>
        <dbReference type="ARBA" id="ARBA00022723"/>
    </source>
</evidence>
<dbReference type="PANTHER" id="PTHR42693:SF33">
    <property type="entry name" value="ARYLSULFATASE"/>
    <property type="match status" value="1"/>
</dbReference>
<feature type="chain" id="PRO_5016706252" evidence="5">
    <location>
        <begin position="25"/>
        <end position="572"/>
    </location>
</feature>
<evidence type="ECO:0000256" key="4">
    <source>
        <dbReference type="ARBA" id="ARBA00022837"/>
    </source>
</evidence>
<organism evidence="8 9">
    <name type="scientific">Acinetobacter sichuanensis</name>
    <dbReference type="NCBI Taxonomy" id="2136183"/>
    <lineage>
        <taxon>Bacteria</taxon>
        <taxon>Pseudomonadati</taxon>
        <taxon>Pseudomonadota</taxon>
        <taxon>Gammaproteobacteria</taxon>
        <taxon>Moraxellales</taxon>
        <taxon>Moraxellaceae</taxon>
        <taxon>Acinetobacter</taxon>
    </lineage>
</organism>
<dbReference type="Gene3D" id="3.40.720.10">
    <property type="entry name" value="Alkaline Phosphatase, subunit A"/>
    <property type="match status" value="1"/>
</dbReference>
<reference evidence="7" key="4">
    <citation type="submission" date="2024-09" db="EMBL/GenBank/DDBJ databases">
        <authorList>
            <person name="Sun Q."/>
            <person name="Mori K."/>
        </authorList>
    </citation>
    <scope>NUCLEOTIDE SEQUENCE</scope>
    <source>
        <strain evidence="7">KCTC 62575</strain>
    </source>
</reference>
<sequence>MVIKKLALAVVFVPTLLSATLVQAENVKKPNVLVIVADDLGFSDTEPFGSEIKTPNLKKLANDGAILTNFHAGPTCSVTRSMLLTGNDSHQAGLGTMAEYLQPEQKGKPGYEGKLNQQVMTMPEILNAQGYVSFMAGKWHLGATEDSNPKARGFTKSFSLMPGGASHMDASPMFPGNYKARYLEDGEDVTLPKEFYSTDFYTDKMLSYLKNDRKKDQPFFAYLAYTAPHWPLQAPDQFLAKYKNSYKEGYEYIRNQRLKRQIALGIMPKGTQVNNPIASAFPAWDQLTAAQKADQIKTMQVYAAMIDSLDYNIGRVIDYLKQTGDLDNTFILFMSDNGAESATPESLGTTEDKNGIREWVDTNFDNSIENMGKKGSYVNLGPQWAQVASTPLPYFKSFVANGGIRVPAIVRYPKMVQHGQIKTDLVHVKDFVPSVLELTKTQRPNSFNDHPILPLEGISFLPIFNQQKLPERSLGWEFNTRRALYRGDWALQMQAPPYGTGTWELYNRTQDQSFIKNVADQHPDIVKNLASEWDKYAQHVGVVEAPVRYKYGQMNCFYDTCIEPEFLKNLGK</sequence>
<protein>
    <submittedName>
        <fullName evidence="8">Arylsulfatase</fullName>
        <ecNumber evidence="7">3.1.6.-</ecNumber>
    </submittedName>
</protein>
<evidence type="ECO:0000313" key="8">
    <source>
        <dbReference type="EMBL" id="RFC82277.1"/>
    </source>
</evidence>
<evidence type="ECO:0000313" key="10">
    <source>
        <dbReference type="Proteomes" id="UP001595455"/>
    </source>
</evidence>
<comment type="similarity">
    <text evidence="1">Belongs to the sulfatase family.</text>
</comment>
<dbReference type="Pfam" id="PF00884">
    <property type="entry name" value="Sulfatase"/>
    <property type="match status" value="1"/>
</dbReference>
<evidence type="ECO:0000256" key="3">
    <source>
        <dbReference type="ARBA" id="ARBA00022801"/>
    </source>
</evidence>
<keyword evidence="2" id="KW-0479">Metal-binding</keyword>
<evidence type="ECO:0000256" key="5">
    <source>
        <dbReference type="SAM" id="SignalP"/>
    </source>
</evidence>
<dbReference type="GO" id="GO:0004065">
    <property type="term" value="F:arylsulfatase activity"/>
    <property type="evidence" value="ECO:0007669"/>
    <property type="project" value="TreeGrafter"/>
</dbReference>
<feature type="signal peptide" evidence="5">
    <location>
        <begin position="1"/>
        <end position="24"/>
    </location>
</feature>
<dbReference type="InterPro" id="IPR050738">
    <property type="entry name" value="Sulfatase"/>
</dbReference>
<dbReference type="InterPro" id="IPR017850">
    <property type="entry name" value="Alkaline_phosphatase_core_sf"/>
</dbReference>
<dbReference type="AlphaFoldDB" id="A0A371YLC1"/>
<reference evidence="7" key="1">
    <citation type="journal article" date="2014" name="Int. J. Syst. Evol. Microbiol.">
        <title>Complete genome of a new Firmicutes species belonging to the dominant human colonic microbiota ('Ruminococcus bicirculans') reveals two chromosomes and a selective capacity to utilize plant glucans.</title>
        <authorList>
            <consortium name="NISC Comparative Sequencing Program"/>
            <person name="Wegmann U."/>
            <person name="Louis P."/>
            <person name="Goesmann A."/>
            <person name="Henrissat B."/>
            <person name="Duncan S.H."/>
            <person name="Flint H.J."/>
        </authorList>
    </citation>
    <scope>NUCLEOTIDE SEQUENCE</scope>
    <source>
        <strain evidence="7">KCTC 62575</strain>
    </source>
</reference>
<dbReference type="RefSeq" id="WP_107009608.1">
    <property type="nucleotide sequence ID" value="NZ_JBHRSF010000062.1"/>
</dbReference>
<reference evidence="10" key="3">
    <citation type="journal article" date="2019" name="Int. J. Syst. Evol. Microbiol.">
        <title>The Global Catalogue of Microorganisms (GCM) 10K type strain sequencing project: providing services to taxonomists for standard genome sequencing and annotation.</title>
        <authorList>
            <consortium name="The Broad Institute Genomics Platform"/>
            <consortium name="The Broad Institute Genome Sequencing Center for Infectious Disease"/>
            <person name="Wu L."/>
            <person name="Ma J."/>
        </authorList>
    </citation>
    <scope>NUCLEOTIDE SEQUENCE [LARGE SCALE GENOMIC DNA]</scope>
    <source>
        <strain evidence="10">KCTC 62575</strain>
    </source>
</reference>
<dbReference type="CDD" id="cd16025">
    <property type="entry name" value="PAS_like"/>
    <property type="match status" value="1"/>
</dbReference>
<feature type="domain" description="Sulfatase N-terminal" evidence="6">
    <location>
        <begin position="30"/>
        <end position="439"/>
    </location>
</feature>
<evidence type="ECO:0000313" key="7">
    <source>
        <dbReference type="EMBL" id="MFC2996306.1"/>
    </source>
</evidence>
<keyword evidence="3 7" id="KW-0378">Hydrolase</keyword>
<dbReference type="EMBL" id="PYIX02000038">
    <property type="protein sequence ID" value="RFC82277.1"/>
    <property type="molecule type" value="Genomic_DNA"/>
</dbReference>
<dbReference type="InterPro" id="IPR000917">
    <property type="entry name" value="Sulfatase_N"/>
</dbReference>
<dbReference type="SUPFAM" id="SSF53649">
    <property type="entry name" value="Alkaline phosphatase-like"/>
    <property type="match status" value="1"/>
</dbReference>
<dbReference type="EMBL" id="JBHRSF010000062">
    <property type="protein sequence ID" value="MFC2996306.1"/>
    <property type="molecule type" value="Genomic_DNA"/>
</dbReference>